<dbReference type="GO" id="GO:0005524">
    <property type="term" value="F:ATP binding"/>
    <property type="evidence" value="ECO:0007669"/>
    <property type="project" value="UniProtKB-KW"/>
</dbReference>
<dbReference type="EC" id="6.3.5.4" evidence="3"/>
<protein>
    <recommendedName>
        <fullName evidence="3">asparagine synthase (glutamine-hydrolyzing)</fullName>
        <ecNumber evidence="3">6.3.5.4</ecNumber>
    </recommendedName>
</protein>
<evidence type="ECO:0000256" key="9">
    <source>
        <dbReference type="PIRSR" id="PIRSR001589-3"/>
    </source>
</evidence>
<dbReference type="SUPFAM" id="SSF56235">
    <property type="entry name" value="N-terminal nucleophile aminohydrolases (Ntn hydrolases)"/>
    <property type="match status" value="1"/>
</dbReference>
<dbReference type="Pfam" id="PF00733">
    <property type="entry name" value="Asn_synthase"/>
    <property type="match status" value="1"/>
</dbReference>
<evidence type="ECO:0000256" key="1">
    <source>
        <dbReference type="ARBA" id="ARBA00005187"/>
    </source>
</evidence>
<dbReference type="KEGG" id="ttc:FOKN1_2169"/>
<evidence type="ECO:0000313" key="12">
    <source>
        <dbReference type="Proteomes" id="UP000218765"/>
    </source>
</evidence>
<proteinExistence type="inferred from homology"/>
<evidence type="ECO:0000256" key="8">
    <source>
        <dbReference type="PIRSR" id="PIRSR001589-2"/>
    </source>
</evidence>
<dbReference type="CDD" id="cd01991">
    <property type="entry name" value="Asn_synthase_B_C"/>
    <property type="match status" value="1"/>
</dbReference>
<dbReference type="GO" id="GO:0004066">
    <property type="term" value="F:asparagine synthase (glutamine-hydrolyzing) activity"/>
    <property type="evidence" value="ECO:0007669"/>
    <property type="project" value="UniProtKB-EC"/>
</dbReference>
<dbReference type="Pfam" id="PF13522">
    <property type="entry name" value="GATase_6"/>
    <property type="match status" value="1"/>
</dbReference>
<feature type="binding site" evidence="8">
    <location>
        <position position="89"/>
    </location>
    <ligand>
        <name>L-glutamine</name>
        <dbReference type="ChEBI" id="CHEBI:58359"/>
    </ligand>
</feature>
<dbReference type="PANTHER" id="PTHR43284">
    <property type="entry name" value="ASPARAGINE SYNTHETASE (GLUTAMINE-HYDROLYZING)"/>
    <property type="match status" value="1"/>
</dbReference>
<evidence type="ECO:0000256" key="7">
    <source>
        <dbReference type="ARBA" id="ARBA00048741"/>
    </source>
</evidence>
<dbReference type="PROSITE" id="PS51278">
    <property type="entry name" value="GATASE_TYPE_2"/>
    <property type="match status" value="1"/>
</dbReference>
<evidence type="ECO:0000256" key="4">
    <source>
        <dbReference type="ARBA" id="ARBA00022741"/>
    </source>
</evidence>
<comment type="pathway">
    <text evidence="1">Amino-acid biosynthesis; L-asparagine biosynthesis; L-asparagine from L-aspartate (L-Gln route): step 1/1.</text>
</comment>
<keyword evidence="4 8" id="KW-0547">Nucleotide-binding</keyword>
<dbReference type="AlphaFoldDB" id="A0A1Z4VSD9"/>
<dbReference type="InterPro" id="IPR001962">
    <property type="entry name" value="Asn_synthase"/>
</dbReference>
<evidence type="ECO:0000256" key="5">
    <source>
        <dbReference type="ARBA" id="ARBA00022840"/>
    </source>
</evidence>
<dbReference type="Gene3D" id="3.40.50.620">
    <property type="entry name" value="HUPs"/>
    <property type="match status" value="1"/>
</dbReference>
<evidence type="ECO:0000259" key="10">
    <source>
        <dbReference type="PROSITE" id="PS51278"/>
    </source>
</evidence>
<dbReference type="CDD" id="cd00712">
    <property type="entry name" value="AsnB"/>
    <property type="match status" value="1"/>
</dbReference>
<evidence type="ECO:0000256" key="2">
    <source>
        <dbReference type="ARBA" id="ARBA00005752"/>
    </source>
</evidence>
<evidence type="ECO:0000313" key="11">
    <source>
        <dbReference type="EMBL" id="BAZ94546.1"/>
    </source>
</evidence>
<sequence>MLSSASKMAAGVLHRGPDDAGAWADRDAGIALSHQRLSIIDLSPAGHQPMRSPCGRYVIVYNGEIYNHQDLRSDLERSGGSFDWRGHSDTETLLAALRHWGVRGTLERLNGMFAFAVWDATERTLFLARDRMGEKPLYYGRCGDTLLFGSELKALTVHPDWRGEVDRDALALYMRHNCVPAPWSIYRGVAKLPPAHFLVIRNGGRDVGEPICYWNLALVAENGAGAVVGEPEALTEELDILLRDAVKLRMAADVPLGAFLSGGFDSTTVAALMQVQSEQPVKTFSIGFFEESYDEAPHAKLVAGHLGTDHTEFYVTPEEALAVIPKLPAIYDEPFSDSSQIPTYLVSELARKHVTVSLSGDGGDELFCGYNRYVTGYRIWSKLRLLPRPVRSMLSAVFRYAPGHSLDALQRRLPRRFRVSNLADRLPKLADVLGHQDGQSFYRSLVSHAVNPGEFVLGADEPKTIIDYPDLLPDLPGLREQMMYLDMKTYLPDDILTKLDRASMAVSLEARVPLLDHRVVEFAWRVPMQYKYRNGEGKWLLRQVLSRYVPPELMNRPKKGFGVPIEHWLRGPLRDWAECLLDAKRLREQGFFDSVQIRRMWEEHVAGKGRWHFHLWDVLMFQAWLETSPASPYTG</sequence>
<dbReference type="Proteomes" id="UP000218765">
    <property type="component" value="Chromosome"/>
</dbReference>
<feature type="binding site" evidence="8">
    <location>
        <begin position="359"/>
        <end position="360"/>
    </location>
    <ligand>
        <name>ATP</name>
        <dbReference type="ChEBI" id="CHEBI:30616"/>
    </ligand>
</feature>
<dbReference type="SUPFAM" id="SSF52402">
    <property type="entry name" value="Adenine nucleotide alpha hydrolases-like"/>
    <property type="match status" value="1"/>
</dbReference>
<organism evidence="11 12">
    <name type="scientific">Thiohalobacter thiocyanaticus</name>
    <dbReference type="NCBI Taxonomy" id="585455"/>
    <lineage>
        <taxon>Bacteria</taxon>
        <taxon>Pseudomonadati</taxon>
        <taxon>Pseudomonadota</taxon>
        <taxon>Gammaproteobacteria</taxon>
        <taxon>Thiohalobacterales</taxon>
        <taxon>Thiohalobacteraceae</taxon>
        <taxon>Thiohalobacter</taxon>
    </lineage>
</organism>
<dbReference type="InterPro" id="IPR029055">
    <property type="entry name" value="Ntn_hydrolases_N"/>
</dbReference>
<keyword evidence="5 8" id="KW-0067">ATP-binding</keyword>
<dbReference type="InterPro" id="IPR014729">
    <property type="entry name" value="Rossmann-like_a/b/a_fold"/>
</dbReference>
<dbReference type="EMBL" id="AP018052">
    <property type="protein sequence ID" value="BAZ94546.1"/>
    <property type="molecule type" value="Genomic_DNA"/>
</dbReference>
<dbReference type="PANTHER" id="PTHR43284:SF1">
    <property type="entry name" value="ASPARAGINE SYNTHETASE"/>
    <property type="match status" value="1"/>
</dbReference>
<dbReference type="GO" id="GO:0005829">
    <property type="term" value="C:cytosol"/>
    <property type="evidence" value="ECO:0007669"/>
    <property type="project" value="TreeGrafter"/>
</dbReference>
<name>A0A1Z4VSD9_9GAMM</name>
<feature type="domain" description="Glutamine amidotransferase type-2" evidence="10">
    <location>
        <begin position="1"/>
        <end position="203"/>
    </location>
</feature>
<keyword evidence="12" id="KW-1185">Reference proteome</keyword>
<dbReference type="InterPro" id="IPR033738">
    <property type="entry name" value="AsnB_N"/>
</dbReference>
<dbReference type="InterPro" id="IPR006426">
    <property type="entry name" value="Asn_synth_AEB"/>
</dbReference>
<reference evidence="11 12" key="1">
    <citation type="submission" date="2017-05" db="EMBL/GenBank/DDBJ databases">
        <title>Thiocyanate degradation by Thiohalobacter thiocyanaticus FOKN1.</title>
        <authorList>
            <person name="Oshiki M."/>
            <person name="Fukushima T."/>
            <person name="Kawano S."/>
            <person name="Nakagawa J."/>
        </authorList>
    </citation>
    <scope>NUCLEOTIDE SEQUENCE [LARGE SCALE GENOMIC DNA]</scope>
    <source>
        <strain evidence="11 12">FOKN1</strain>
    </source>
</reference>
<evidence type="ECO:0000256" key="3">
    <source>
        <dbReference type="ARBA" id="ARBA00012737"/>
    </source>
</evidence>
<comment type="similarity">
    <text evidence="2">Belongs to the asparagine synthetase family.</text>
</comment>
<dbReference type="GO" id="GO:0006529">
    <property type="term" value="P:asparagine biosynthetic process"/>
    <property type="evidence" value="ECO:0007669"/>
    <property type="project" value="InterPro"/>
</dbReference>
<keyword evidence="6" id="KW-0315">Glutamine amidotransferase</keyword>
<dbReference type="NCBIfam" id="TIGR01536">
    <property type="entry name" value="asn_synth_AEB"/>
    <property type="match status" value="1"/>
</dbReference>
<feature type="site" description="Important for beta-aspartyl-AMP intermediate formation" evidence="9">
    <location>
        <position position="361"/>
    </location>
</feature>
<dbReference type="PIRSF" id="PIRSF001589">
    <property type="entry name" value="Asn_synthetase_glu-h"/>
    <property type="match status" value="1"/>
</dbReference>
<evidence type="ECO:0000256" key="6">
    <source>
        <dbReference type="ARBA" id="ARBA00022962"/>
    </source>
</evidence>
<accession>A0A1Z4VSD9</accession>
<dbReference type="Gene3D" id="3.60.20.10">
    <property type="entry name" value="Glutamine Phosphoribosylpyrophosphate, subunit 1, domain 1"/>
    <property type="match status" value="1"/>
</dbReference>
<feature type="binding site" evidence="8">
    <location>
        <position position="286"/>
    </location>
    <ligand>
        <name>ATP</name>
        <dbReference type="ChEBI" id="CHEBI:30616"/>
    </ligand>
</feature>
<dbReference type="InterPro" id="IPR017932">
    <property type="entry name" value="GATase_2_dom"/>
</dbReference>
<comment type="catalytic activity">
    <reaction evidence="7">
        <text>L-aspartate + L-glutamine + ATP + H2O = L-asparagine + L-glutamate + AMP + diphosphate + H(+)</text>
        <dbReference type="Rhea" id="RHEA:12228"/>
        <dbReference type="ChEBI" id="CHEBI:15377"/>
        <dbReference type="ChEBI" id="CHEBI:15378"/>
        <dbReference type="ChEBI" id="CHEBI:29985"/>
        <dbReference type="ChEBI" id="CHEBI:29991"/>
        <dbReference type="ChEBI" id="CHEBI:30616"/>
        <dbReference type="ChEBI" id="CHEBI:33019"/>
        <dbReference type="ChEBI" id="CHEBI:58048"/>
        <dbReference type="ChEBI" id="CHEBI:58359"/>
        <dbReference type="ChEBI" id="CHEBI:456215"/>
        <dbReference type="EC" id="6.3.5.4"/>
    </reaction>
</comment>
<dbReference type="InterPro" id="IPR051786">
    <property type="entry name" value="ASN_synthetase/amidase"/>
</dbReference>
<gene>
    <name evidence="11" type="ORF">FOKN1_2169</name>
</gene>